<dbReference type="Pfam" id="PF00583">
    <property type="entry name" value="Acetyltransf_1"/>
    <property type="match status" value="1"/>
</dbReference>
<feature type="domain" description="N-acetyltransferase" evidence="3">
    <location>
        <begin position="3"/>
        <end position="152"/>
    </location>
</feature>
<dbReference type="PANTHER" id="PTHR43877:SF5">
    <property type="entry name" value="BLL8307 PROTEIN"/>
    <property type="match status" value="1"/>
</dbReference>
<accession>A0ABS9TUT8</accession>
<sequence length="155" mass="16900">MRIAVADLSGPEIADFLAEHMSDMRATSPPESVHALDLDGLRQASVTLWCVQDGTELVAVGALKELDPTHGEIKSMRTAGRHRGRGIASELLQHIADEARRRGMSRLSLETGSQPFFAPARALYARHGFVPCGPFGDYTDDPNSVYMTREVSPIP</sequence>
<dbReference type="Gene3D" id="3.40.630.30">
    <property type="match status" value="1"/>
</dbReference>
<evidence type="ECO:0000256" key="2">
    <source>
        <dbReference type="ARBA" id="ARBA00023315"/>
    </source>
</evidence>
<keyword evidence="5" id="KW-1185">Reference proteome</keyword>
<evidence type="ECO:0000313" key="5">
    <source>
        <dbReference type="Proteomes" id="UP001299970"/>
    </source>
</evidence>
<dbReference type="InterPro" id="IPR000182">
    <property type="entry name" value="GNAT_dom"/>
</dbReference>
<organism evidence="4 5">
    <name type="scientific">Pseudonocardia alaniniphila</name>
    <dbReference type="NCBI Taxonomy" id="75291"/>
    <lineage>
        <taxon>Bacteria</taxon>
        <taxon>Bacillati</taxon>
        <taxon>Actinomycetota</taxon>
        <taxon>Actinomycetes</taxon>
        <taxon>Pseudonocardiales</taxon>
        <taxon>Pseudonocardiaceae</taxon>
        <taxon>Pseudonocardia</taxon>
    </lineage>
</organism>
<comment type="caution">
    <text evidence="4">The sequence shown here is derived from an EMBL/GenBank/DDBJ whole genome shotgun (WGS) entry which is preliminary data.</text>
</comment>
<dbReference type="SUPFAM" id="SSF55729">
    <property type="entry name" value="Acyl-CoA N-acyltransferases (Nat)"/>
    <property type="match status" value="1"/>
</dbReference>
<dbReference type="RefSeq" id="WP_241043129.1">
    <property type="nucleotide sequence ID" value="NZ_BAAAJF010000046.1"/>
</dbReference>
<dbReference type="EMBL" id="JAKXMK010000065">
    <property type="protein sequence ID" value="MCH6172325.1"/>
    <property type="molecule type" value="Genomic_DNA"/>
</dbReference>
<dbReference type="PANTHER" id="PTHR43877">
    <property type="entry name" value="AMINOALKYLPHOSPHONATE N-ACETYLTRANSFERASE-RELATED-RELATED"/>
    <property type="match status" value="1"/>
</dbReference>
<reference evidence="4 5" key="1">
    <citation type="submission" date="2022-03" db="EMBL/GenBank/DDBJ databases">
        <title>Pseudonocardia alaer sp. nov., a novel actinomycete isolated from reed forest soil.</title>
        <authorList>
            <person name="Wang L."/>
        </authorList>
    </citation>
    <scope>NUCLEOTIDE SEQUENCE [LARGE SCALE GENOMIC DNA]</scope>
    <source>
        <strain evidence="4 5">Y-16303</strain>
    </source>
</reference>
<evidence type="ECO:0000259" key="3">
    <source>
        <dbReference type="PROSITE" id="PS51186"/>
    </source>
</evidence>
<dbReference type="InterPro" id="IPR050832">
    <property type="entry name" value="Bact_Acetyltransf"/>
</dbReference>
<dbReference type="PROSITE" id="PS51186">
    <property type="entry name" value="GNAT"/>
    <property type="match status" value="1"/>
</dbReference>
<proteinExistence type="predicted"/>
<evidence type="ECO:0000313" key="4">
    <source>
        <dbReference type="EMBL" id="MCH6172325.1"/>
    </source>
</evidence>
<keyword evidence="2" id="KW-0012">Acyltransferase</keyword>
<evidence type="ECO:0000256" key="1">
    <source>
        <dbReference type="ARBA" id="ARBA00022679"/>
    </source>
</evidence>
<gene>
    <name evidence="4" type="ORF">MMF94_42180</name>
</gene>
<name>A0ABS9TUT8_9PSEU</name>
<dbReference type="CDD" id="cd04301">
    <property type="entry name" value="NAT_SF"/>
    <property type="match status" value="1"/>
</dbReference>
<protein>
    <submittedName>
        <fullName evidence="4">GNAT family N-acetyltransferase</fullName>
    </submittedName>
</protein>
<keyword evidence="1" id="KW-0808">Transferase</keyword>
<dbReference type="Proteomes" id="UP001299970">
    <property type="component" value="Unassembled WGS sequence"/>
</dbReference>
<dbReference type="InterPro" id="IPR016181">
    <property type="entry name" value="Acyl_CoA_acyltransferase"/>
</dbReference>